<keyword evidence="3" id="KW-1185">Reference proteome</keyword>
<protein>
    <submittedName>
        <fullName evidence="2">Uncharacterized protein</fullName>
    </submittedName>
</protein>
<keyword evidence="1" id="KW-0732">Signal</keyword>
<name>A0AA38UFB7_9AGAR</name>
<dbReference type="Proteomes" id="UP001163846">
    <property type="component" value="Unassembled WGS sequence"/>
</dbReference>
<comment type="caution">
    <text evidence="2">The sequence shown here is derived from an EMBL/GenBank/DDBJ whole genome shotgun (WGS) entry which is preliminary data.</text>
</comment>
<proteinExistence type="predicted"/>
<evidence type="ECO:0000313" key="2">
    <source>
        <dbReference type="EMBL" id="KAJ3839131.1"/>
    </source>
</evidence>
<feature type="signal peptide" evidence="1">
    <location>
        <begin position="1"/>
        <end position="40"/>
    </location>
</feature>
<evidence type="ECO:0000256" key="1">
    <source>
        <dbReference type="SAM" id="SignalP"/>
    </source>
</evidence>
<organism evidence="2 3">
    <name type="scientific">Lentinula raphanica</name>
    <dbReference type="NCBI Taxonomy" id="153919"/>
    <lineage>
        <taxon>Eukaryota</taxon>
        <taxon>Fungi</taxon>
        <taxon>Dikarya</taxon>
        <taxon>Basidiomycota</taxon>
        <taxon>Agaricomycotina</taxon>
        <taxon>Agaricomycetes</taxon>
        <taxon>Agaricomycetidae</taxon>
        <taxon>Agaricales</taxon>
        <taxon>Marasmiineae</taxon>
        <taxon>Omphalotaceae</taxon>
        <taxon>Lentinula</taxon>
    </lineage>
</organism>
<sequence>MFPAFLFHRSRCSRSGSGLNPWACTLAVLLVLELASLACAGPISIHTGSSSVPQSEAGAGVSELLSPSSSSLRPRGDRTPAYVQYPEGSDYILPPSSSSELRTTGAFLKIGGYELMASVGIPQSKNSGGQLIECLVQCGGHLNPDFKLHVWGTAEKVSGELFRIPGLKRVLKIIDNKVTEDLRQMYYKDGKC</sequence>
<evidence type="ECO:0000313" key="3">
    <source>
        <dbReference type="Proteomes" id="UP001163846"/>
    </source>
</evidence>
<reference evidence="2" key="1">
    <citation type="submission" date="2022-08" db="EMBL/GenBank/DDBJ databases">
        <authorList>
            <consortium name="DOE Joint Genome Institute"/>
            <person name="Min B."/>
            <person name="Riley R."/>
            <person name="Sierra-Patev S."/>
            <person name="Naranjo-Ortiz M."/>
            <person name="Looney B."/>
            <person name="Konkel Z."/>
            <person name="Slot J.C."/>
            <person name="Sakamoto Y."/>
            <person name="Steenwyk J.L."/>
            <person name="Rokas A."/>
            <person name="Carro J."/>
            <person name="Camarero S."/>
            <person name="Ferreira P."/>
            <person name="Molpeceres G."/>
            <person name="Ruiz-Duenas F.J."/>
            <person name="Serrano A."/>
            <person name="Henrissat B."/>
            <person name="Drula E."/>
            <person name="Hughes K.W."/>
            <person name="Mata J.L."/>
            <person name="Ishikawa N.K."/>
            <person name="Vargas-Isla R."/>
            <person name="Ushijima S."/>
            <person name="Smith C.A."/>
            <person name="Ahrendt S."/>
            <person name="Andreopoulos W."/>
            <person name="He G."/>
            <person name="Labutti K."/>
            <person name="Lipzen A."/>
            <person name="Ng V."/>
            <person name="Sandor L."/>
            <person name="Barry K."/>
            <person name="Martinez A.T."/>
            <person name="Xiao Y."/>
            <person name="Gibbons J.G."/>
            <person name="Terashima K."/>
            <person name="Hibbett D.S."/>
            <person name="Grigoriev I.V."/>
        </authorList>
    </citation>
    <scope>NUCLEOTIDE SEQUENCE</scope>
    <source>
        <strain evidence="2">TFB9207</strain>
    </source>
</reference>
<dbReference type="EMBL" id="MU806146">
    <property type="protein sequence ID" value="KAJ3839131.1"/>
    <property type="molecule type" value="Genomic_DNA"/>
</dbReference>
<dbReference type="AlphaFoldDB" id="A0AA38UFB7"/>
<feature type="chain" id="PRO_5041217431" evidence="1">
    <location>
        <begin position="41"/>
        <end position="192"/>
    </location>
</feature>
<accession>A0AA38UFB7</accession>
<gene>
    <name evidence="2" type="ORF">F5878DRAFT_140160</name>
</gene>